<protein>
    <submittedName>
        <fullName evidence="2">Uncharacterized protein</fullName>
    </submittedName>
</protein>
<name>A0A914Q0Y6_9BILA</name>
<proteinExistence type="predicted"/>
<evidence type="ECO:0000313" key="1">
    <source>
        <dbReference type="Proteomes" id="UP000887578"/>
    </source>
</evidence>
<keyword evidence="1" id="KW-1185">Reference proteome</keyword>
<dbReference type="WBParaSite" id="PDA_v2.g22468.t1">
    <property type="protein sequence ID" value="PDA_v2.g22468.t1"/>
    <property type="gene ID" value="PDA_v2.g22468"/>
</dbReference>
<evidence type="ECO:0000313" key="2">
    <source>
        <dbReference type="WBParaSite" id="PDA_v2.g22468.t1"/>
    </source>
</evidence>
<organism evidence="1 2">
    <name type="scientific">Panagrolaimus davidi</name>
    <dbReference type="NCBI Taxonomy" id="227884"/>
    <lineage>
        <taxon>Eukaryota</taxon>
        <taxon>Metazoa</taxon>
        <taxon>Ecdysozoa</taxon>
        <taxon>Nematoda</taxon>
        <taxon>Chromadorea</taxon>
        <taxon>Rhabditida</taxon>
        <taxon>Tylenchina</taxon>
        <taxon>Panagrolaimomorpha</taxon>
        <taxon>Panagrolaimoidea</taxon>
        <taxon>Panagrolaimidae</taxon>
        <taxon>Panagrolaimus</taxon>
    </lineage>
</organism>
<dbReference type="AlphaFoldDB" id="A0A914Q0Y6"/>
<reference evidence="2" key="1">
    <citation type="submission" date="2022-11" db="UniProtKB">
        <authorList>
            <consortium name="WormBaseParasite"/>
        </authorList>
    </citation>
    <scope>IDENTIFICATION</scope>
</reference>
<sequence>MPCLIPEILFEIGKILIEDGNSDTVIQFALSGKQQFQTTKYVFASATTLKLYDDYYNIGWEKKLCKFSNNRLEKLLLNSSGNRVNTLFIEEYIPEYQSVFDRIAEKKRMFF</sequence>
<accession>A0A914Q0Y6</accession>
<dbReference type="Proteomes" id="UP000887578">
    <property type="component" value="Unplaced"/>
</dbReference>